<dbReference type="AlphaFoldDB" id="B0XET6"/>
<name>B0XET6_CULQU</name>
<dbReference type="InParanoid" id="B0XET6"/>
<dbReference type="PANTHER" id="PTHR33198">
    <property type="entry name" value="ANK_REP_REGION DOMAIN-CONTAINING PROTEIN-RELATED"/>
    <property type="match status" value="1"/>
</dbReference>
<evidence type="ECO:0000313" key="3">
    <source>
        <dbReference type="EnsemblMetazoa" id="CPIJ017531-PA"/>
    </source>
</evidence>
<dbReference type="STRING" id="7176.B0XET6"/>
<dbReference type="PANTHER" id="PTHR33198:SF20">
    <property type="entry name" value="RETROTRANSPOSON GAG DOMAIN-CONTAINING PROTEIN"/>
    <property type="match status" value="1"/>
</dbReference>
<feature type="compositionally biased region" description="Low complexity" evidence="1">
    <location>
        <begin position="290"/>
        <end position="301"/>
    </location>
</feature>
<dbReference type="EnsemblMetazoa" id="CPIJ017531-RA">
    <property type="protein sequence ID" value="CPIJ017531-PA"/>
    <property type="gene ID" value="CPIJ017531"/>
</dbReference>
<dbReference type="VEuPathDB" id="VectorBase:CPIJ017531"/>
<keyword evidence="4" id="KW-1185">Reference proteome</keyword>
<dbReference type="OMA" id="NMIVQKE"/>
<dbReference type="KEGG" id="cqu:CpipJ_CPIJ017531"/>
<accession>B0XET6</accession>
<evidence type="ECO:0000313" key="2">
    <source>
        <dbReference type="EMBL" id="EDS26218.1"/>
    </source>
</evidence>
<dbReference type="HOGENOM" id="CLU_714243_0_0_1"/>
<proteinExistence type="predicted"/>
<dbReference type="Gene3D" id="4.10.60.10">
    <property type="entry name" value="Zinc finger, CCHC-type"/>
    <property type="match status" value="1"/>
</dbReference>
<evidence type="ECO:0008006" key="5">
    <source>
        <dbReference type="Google" id="ProtNLM"/>
    </source>
</evidence>
<reference evidence="3" key="2">
    <citation type="submission" date="2021-02" db="UniProtKB">
        <authorList>
            <consortium name="EnsemblMetazoa"/>
        </authorList>
    </citation>
    <scope>IDENTIFICATION</scope>
    <source>
        <strain evidence="3">JHB</strain>
    </source>
</reference>
<gene>
    <name evidence="3" type="primary">6051792</name>
    <name evidence="2" type="ORF">CpipJ_CPIJ017531</name>
</gene>
<evidence type="ECO:0000256" key="1">
    <source>
        <dbReference type="SAM" id="MobiDB-lite"/>
    </source>
</evidence>
<sequence length="387" mass="43040">MANVLEGRLPQQLDCSNLAKEWPKWKQQFHIYMIANNKNAEPEQNKIATFLWLIGERGVQIYNTLFPNNGDVESMFGVPAAAAAVAAPAGQAPAAPGAEDNDPQPPARSLVEVITAFDGYCLPRKNVAMEAFKFNMIVQKEKQSFADFETALRTQLGYCEFECLACHSSYADRMLRDRIIIGVQDKKLQLKLLDGKDEPLARIVETCKIFEAAAENKQLLDRRTPQTEINKVAEQASQGENEVAAVKGGPMCFNCGQPYNGRHRRYCPANNVNCDSCGRRGHFMKFCRASKSSSNNRSSGSMEQGNSHRAAGNQRSNIHRAAAASSSQDQRAVNTTVQSVNWADAGSQTESVKTKDFTRVISFLRSIRISPNPHRLYLHTYIIQTTM</sequence>
<dbReference type="Proteomes" id="UP000002320">
    <property type="component" value="Unassembled WGS sequence"/>
</dbReference>
<dbReference type="EMBL" id="DS232868">
    <property type="protein sequence ID" value="EDS26218.1"/>
    <property type="molecule type" value="Genomic_DNA"/>
</dbReference>
<organism>
    <name type="scientific">Culex quinquefasciatus</name>
    <name type="common">Southern house mosquito</name>
    <name type="synonym">Culex pungens</name>
    <dbReference type="NCBI Taxonomy" id="7176"/>
    <lineage>
        <taxon>Eukaryota</taxon>
        <taxon>Metazoa</taxon>
        <taxon>Ecdysozoa</taxon>
        <taxon>Arthropoda</taxon>
        <taxon>Hexapoda</taxon>
        <taxon>Insecta</taxon>
        <taxon>Pterygota</taxon>
        <taxon>Neoptera</taxon>
        <taxon>Endopterygota</taxon>
        <taxon>Diptera</taxon>
        <taxon>Nematocera</taxon>
        <taxon>Culicoidea</taxon>
        <taxon>Culicidae</taxon>
        <taxon>Culicinae</taxon>
        <taxon>Culicini</taxon>
        <taxon>Culex</taxon>
        <taxon>Culex</taxon>
    </lineage>
</organism>
<feature type="region of interest" description="Disordered" evidence="1">
    <location>
        <begin position="290"/>
        <end position="332"/>
    </location>
</feature>
<dbReference type="OrthoDB" id="7758501at2759"/>
<protein>
    <recommendedName>
        <fullName evidence="5">CCHC-type domain-containing protein</fullName>
    </recommendedName>
</protein>
<reference evidence="2" key="1">
    <citation type="submission" date="2007-03" db="EMBL/GenBank/DDBJ databases">
        <title>Annotation of Culex pipiens quinquefasciatus.</title>
        <authorList>
            <consortium name="The Broad Institute Genome Sequencing Platform"/>
            <person name="Atkinson P.W."/>
            <person name="Hemingway J."/>
            <person name="Christensen B.M."/>
            <person name="Higgs S."/>
            <person name="Kodira C."/>
            <person name="Hannick L."/>
            <person name="Megy K."/>
            <person name="O'Leary S."/>
            <person name="Pearson M."/>
            <person name="Haas B.J."/>
            <person name="Mauceli E."/>
            <person name="Wortman J.R."/>
            <person name="Lee N.H."/>
            <person name="Guigo R."/>
            <person name="Stanke M."/>
            <person name="Alvarado L."/>
            <person name="Amedeo P."/>
            <person name="Antoine C.H."/>
            <person name="Arensburger P."/>
            <person name="Bidwell S.L."/>
            <person name="Crawford M."/>
            <person name="Camaro F."/>
            <person name="Devon K."/>
            <person name="Engels R."/>
            <person name="Hammond M."/>
            <person name="Howarth C."/>
            <person name="Koehrsen M."/>
            <person name="Lawson D."/>
            <person name="Montgomery P."/>
            <person name="Nene V."/>
            <person name="Nusbaum C."/>
            <person name="Puiu D."/>
            <person name="Romero-Severson J."/>
            <person name="Severson D.W."/>
            <person name="Shumway M."/>
            <person name="Sisk P."/>
            <person name="Stolte C."/>
            <person name="Zeng Q."/>
            <person name="Eisenstadt E."/>
            <person name="Fraser-Liggett C."/>
            <person name="Strausberg R."/>
            <person name="Galagan J."/>
            <person name="Birren B."/>
            <person name="Collins F.H."/>
        </authorList>
    </citation>
    <scope>NUCLEOTIDE SEQUENCE [LARGE SCALE GENOMIC DNA]</scope>
    <source>
        <strain evidence="2">JHB</strain>
    </source>
</reference>
<evidence type="ECO:0000313" key="4">
    <source>
        <dbReference type="Proteomes" id="UP000002320"/>
    </source>
</evidence>
<dbReference type="VEuPathDB" id="VectorBase:CQUJHB003410"/>
<dbReference type="eggNOG" id="KOG0017">
    <property type="taxonomic scope" value="Eukaryota"/>
</dbReference>